<dbReference type="PANTHER" id="PTHR30627:SF2">
    <property type="entry name" value="PEPTIDOGLYCAN D,D-TRANSPEPTIDASE MRDA"/>
    <property type="match status" value="1"/>
</dbReference>
<feature type="domain" description="Penicillin-binding protein transpeptidase" evidence="1">
    <location>
        <begin position="45"/>
        <end position="372"/>
    </location>
</feature>
<dbReference type="Proteomes" id="UP000004221">
    <property type="component" value="Unassembled WGS sequence"/>
</dbReference>
<dbReference type="GO" id="GO:0071555">
    <property type="term" value="P:cell wall organization"/>
    <property type="evidence" value="ECO:0007669"/>
    <property type="project" value="TreeGrafter"/>
</dbReference>
<dbReference type="GO" id="GO:0016757">
    <property type="term" value="F:glycosyltransferase activity"/>
    <property type="evidence" value="ECO:0007669"/>
    <property type="project" value="UniProtKB-KW"/>
</dbReference>
<dbReference type="EC" id="2.4.1.129" evidence="2"/>
<sequence length="380" mass="39874">MIVGPDGAVRKTLADVKSEQSADITLTIDLDVQTAADKALGDKTGTVVVLDPTNGAVLAMVSHPTFDPNQFILGQTDESWAKLNDAQAQPLENRATQFGYPTGSTFKVVTATAGMESLGLTAESTIPCPASFSLPGSNQTWHDWSTNGQGTLTLHNALVQSCNTVFYQIGTDLDTKDPLLLPNTARGFGFGSPTGLPELPEIAGTVPDPDWKLKTVNDHWARGDAVNLAIGQGFFLATPLQLADAYAAIANGGTLWQPYLVQEVTALDGSKPYVAQPKERGKLPATPEHLTAIRSALKDVISAPNGTAVQAYSGEAFPVAGKTGTAESSQTDPHSWFAAFSPVDGARLTTVAMVEHGGEGSQAAAPVTRQVIDAFYAANP</sequence>
<dbReference type="Pfam" id="PF00905">
    <property type="entry name" value="Transpeptidase"/>
    <property type="match status" value="1"/>
</dbReference>
<proteinExistence type="predicted"/>
<keyword evidence="2" id="KW-0328">Glycosyltransferase</keyword>
<dbReference type="EMBL" id="CAGS01000486">
    <property type="protein sequence ID" value="CCF85670.1"/>
    <property type="molecule type" value="Genomic_DNA"/>
</dbReference>
<dbReference type="PANTHER" id="PTHR30627">
    <property type="entry name" value="PEPTIDOGLYCAN D,D-TRANSPEPTIDASE"/>
    <property type="match status" value="1"/>
</dbReference>
<reference evidence="2 3" key="1">
    <citation type="journal article" date="2012" name="ISME J.">
        <title>Nitrification expanded: discovery, physiology and genomics of a nitrite-oxidizing bacterium from the phylum Chloroflexi.</title>
        <authorList>
            <person name="Sorokin D.Y."/>
            <person name="Lucker S."/>
            <person name="Vejmelkova D."/>
            <person name="Kostrikina N.A."/>
            <person name="Kleerebezem R."/>
            <person name="Rijpstra W.I."/>
            <person name="Damste J.S."/>
            <person name="Le Paslier D."/>
            <person name="Muyzer G."/>
            <person name="Wagner M."/>
            <person name="van Loosdrecht M.C."/>
            <person name="Daims H."/>
        </authorList>
    </citation>
    <scope>NUCLEOTIDE SEQUENCE [LARGE SCALE GENOMIC DNA]</scope>
    <source>
        <strain evidence="3">none</strain>
    </source>
</reference>
<dbReference type="Gene3D" id="3.40.710.10">
    <property type="entry name" value="DD-peptidase/beta-lactamase superfamily"/>
    <property type="match status" value="1"/>
</dbReference>
<keyword evidence="2" id="KW-0808">Transferase</keyword>
<dbReference type="AlphaFoldDB" id="I4ELV7"/>
<accession>I4ELV7</accession>
<dbReference type="GO" id="GO:0008658">
    <property type="term" value="F:penicillin binding"/>
    <property type="evidence" value="ECO:0007669"/>
    <property type="project" value="InterPro"/>
</dbReference>
<name>I4ELV7_9BACT</name>
<dbReference type="InterPro" id="IPR050515">
    <property type="entry name" value="Beta-lactam/transpept"/>
</dbReference>
<evidence type="ECO:0000313" key="3">
    <source>
        <dbReference type="Proteomes" id="UP000004221"/>
    </source>
</evidence>
<comment type="caution">
    <text evidence="2">The sequence shown here is derived from an EMBL/GenBank/DDBJ whole genome shotgun (WGS) entry which is preliminary data.</text>
</comment>
<dbReference type="GO" id="GO:0005886">
    <property type="term" value="C:plasma membrane"/>
    <property type="evidence" value="ECO:0007669"/>
    <property type="project" value="TreeGrafter"/>
</dbReference>
<protein>
    <submittedName>
        <fullName evidence="2">Penicillin-binding protein 2</fullName>
        <ecNumber evidence="2">2.4.1.129</ecNumber>
    </submittedName>
</protein>
<evidence type="ECO:0000313" key="2">
    <source>
        <dbReference type="EMBL" id="CCF85670.1"/>
    </source>
</evidence>
<dbReference type="InterPro" id="IPR001460">
    <property type="entry name" value="PCN-bd_Tpept"/>
</dbReference>
<dbReference type="SUPFAM" id="SSF56601">
    <property type="entry name" value="beta-lactamase/transpeptidase-like"/>
    <property type="match status" value="1"/>
</dbReference>
<organism evidence="2 3">
    <name type="scientific">Nitrolancea hollandica Lb</name>
    <dbReference type="NCBI Taxonomy" id="1129897"/>
    <lineage>
        <taxon>Bacteria</taxon>
        <taxon>Pseudomonadati</taxon>
        <taxon>Thermomicrobiota</taxon>
        <taxon>Thermomicrobia</taxon>
        <taxon>Sphaerobacterales</taxon>
        <taxon>Sphaerobacterineae</taxon>
        <taxon>Sphaerobacteraceae</taxon>
        <taxon>Nitrolancea</taxon>
    </lineage>
</organism>
<evidence type="ECO:0000259" key="1">
    <source>
        <dbReference type="Pfam" id="PF00905"/>
    </source>
</evidence>
<gene>
    <name evidence="2" type="ORF">NITHO_5360001</name>
</gene>
<dbReference type="GO" id="GO:0071972">
    <property type="term" value="F:peptidoglycan L,D-transpeptidase activity"/>
    <property type="evidence" value="ECO:0007669"/>
    <property type="project" value="TreeGrafter"/>
</dbReference>
<keyword evidence="3" id="KW-1185">Reference proteome</keyword>
<dbReference type="InterPro" id="IPR012338">
    <property type="entry name" value="Beta-lactam/transpept-like"/>
</dbReference>